<name>A0A1W6ZZQ7_9HYPH</name>
<accession>A0A1W6ZZQ7</accession>
<dbReference type="AlphaFoldDB" id="A0A1W6ZZQ7"/>
<reference evidence="2 3" key="1">
    <citation type="submission" date="2017-05" db="EMBL/GenBank/DDBJ databases">
        <title>Full genome sequence of Pseudorhodoplanes sinuspersici.</title>
        <authorList>
            <person name="Dastgheib S.M.M."/>
            <person name="Shavandi M."/>
            <person name="Tirandaz H."/>
        </authorList>
    </citation>
    <scope>NUCLEOTIDE SEQUENCE [LARGE SCALE GENOMIC DNA]</scope>
    <source>
        <strain evidence="2 3">RIPI110</strain>
    </source>
</reference>
<keyword evidence="3" id="KW-1185">Reference proteome</keyword>
<dbReference type="STRING" id="1235591.CAK95_28515"/>
<protein>
    <recommendedName>
        <fullName evidence="4">ABC transporter substrate-binding protein</fullName>
    </recommendedName>
</protein>
<dbReference type="EMBL" id="CP021112">
    <property type="protein sequence ID" value="ARQ02611.1"/>
    <property type="molecule type" value="Genomic_DNA"/>
</dbReference>
<evidence type="ECO:0000313" key="2">
    <source>
        <dbReference type="EMBL" id="ARQ02611.1"/>
    </source>
</evidence>
<gene>
    <name evidence="2" type="ORF">CAK95_28515</name>
</gene>
<evidence type="ECO:0000313" key="3">
    <source>
        <dbReference type="Proteomes" id="UP000194137"/>
    </source>
</evidence>
<comment type="similarity">
    <text evidence="1">Belongs to the UPF0065 (bug) family.</text>
</comment>
<evidence type="ECO:0000256" key="1">
    <source>
        <dbReference type="ARBA" id="ARBA00006987"/>
    </source>
</evidence>
<dbReference type="KEGG" id="psin:CAK95_28515"/>
<dbReference type="Gene3D" id="3.40.190.10">
    <property type="entry name" value="Periplasmic binding protein-like II"/>
    <property type="match status" value="1"/>
</dbReference>
<evidence type="ECO:0008006" key="4">
    <source>
        <dbReference type="Google" id="ProtNLM"/>
    </source>
</evidence>
<dbReference type="PANTHER" id="PTHR42928">
    <property type="entry name" value="TRICARBOXYLATE-BINDING PROTEIN"/>
    <property type="match status" value="1"/>
</dbReference>
<dbReference type="Proteomes" id="UP000194137">
    <property type="component" value="Chromosome"/>
</dbReference>
<organism evidence="2 3">
    <name type="scientific">Pseudorhodoplanes sinuspersici</name>
    <dbReference type="NCBI Taxonomy" id="1235591"/>
    <lineage>
        <taxon>Bacteria</taxon>
        <taxon>Pseudomonadati</taxon>
        <taxon>Pseudomonadota</taxon>
        <taxon>Alphaproteobacteria</taxon>
        <taxon>Hyphomicrobiales</taxon>
        <taxon>Pseudorhodoplanes</taxon>
    </lineage>
</organism>
<dbReference type="InterPro" id="IPR042100">
    <property type="entry name" value="Bug_dom1"/>
</dbReference>
<dbReference type="InterPro" id="IPR005064">
    <property type="entry name" value="BUG"/>
</dbReference>
<dbReference type="SUPFAM" id="SSF53850">
    <property type="entry name" value="Periplasmic binding protein-like II"/>
    <property type="match status" value="1"/>
</dbReference>
<dbReference type="CDD" id="cd13579">
    <property type="entry name" value="PBP2_Bug_NagM"/>
    <property type="match status" value="1"/>
</dbReference>
<dbReference type="Gene3D" id="3.40.190.150">
    <property type="entry name" value="Bordetella uptake gene, domain 1"/>
    <property type="match status" value="1"/>
</dbReference>
<proteinExistence type="inferred from homology"/>
<dbReference type="Pfam" id="PF03401">
    <property type="entry name" value="TctC"/>
    <property type="match status" value="1"/>
</dbReference>
<sequence>MNGLRCLCSSHRLLQRPDSMVPVSGPLFGPMVYSAFPRSSCEVTIDPTVAKRRSDNAWEDAMRVERPSRRSVLKGAVVLLGAAVAPDVGAQNQNTVRVIYGFAAGSGGDAMARIVADKLSTGLSMPVIVENRTGAAGRLGTKAVVSAEPDGMTLLFTPNPPVSIYPHSYSNLEYDPVRDLTPVSLIATFDVALAVSSKNDIKTVKELIAWAKANPSHANYGSPGAGGLGHFFAVMVATSTGLGLKHVSYRGSGAVMTDLLGGQIPIAVVPLGDALELHRGGKARVIATSGNDRSPLLPDVPTMKEAGISAEGQGWYAIYAPAKTPAETVKRLNEIIVDGLSDADTRAKVLRLNMVPQTSSPEQLAAFRDADSARWAPAVKASGFKPQQ</sequence>
<dbReference type="PANTHER" id="PTHR42928:SF5">
    <property type="entry name" value="BLR1237 PROTEIN"/>
    <property type="match status" value="1"/>
</dbReference>